<comment type="caution">
    <text evidence="2">The sequence shown here is derived from an EMBL/GenBank/DDBJ whole genome shotgun (WGS) entry which is preliminary data.</text>
</comment>
<accession>A0ABP6H8F7</accession>
<dbReference type="EMBL" id="BAAATZ010000037">
    <property type="protein sequence ID" value="GAA2738294.1"/>
    <property type="molecule type" value="Genomic_DNA"/>
</dbReference>
<feature type="region of interest" description="Disordered" evidence="1">
    <location>
        <begin position="1"/>
        <end position="33"/>
    </location>
</feature>
<reference evidence="3" key="1">
    <citation type="journal article" date="2019" name="Int. J. Syst. Evol. Microbiol.">
        <title>The Global Catalogue of Microorganisms (GCM) 10K type strain sequencing project: providing services to taxonomists for standard genome sequencing and annotation.</title>
        <authorList>
            <consortium name="The Broad Institute Genomics Platform"/>
            <consortium name="The Broad Institute Genome Sequencing Center for Infectious Disease"/>
            <person name="Wu L."/>
            <person name="Ma J."/>
        </authorList>
    </citation>
    <scope>NUCLEOTIDE SEQUENCE [LARGE SCALE GENOMIC DNA]</scope>
    <source>
        <strain evidence="3">JCM 8201</strain>
    </source>
</reference>
<name>A0ABP6H8F7_9ACTN</name>
<dbReference type="RefSeq" id="WP_344457884.1">
    <property type="nucleotide sequence ID" value="NZ_BAAATZ010000037.1"/>
</dbReference>
<keyword evidence="3" id="KW-1185">Reference proteome</keyword>
<feature type="compositionally biased region" description="Basic and acidic residues" evidence="1">
    <location>
        <begin position="1"/>
        <end position="15"/>
    </location>
</feature>
<organism evidence="2 3">
    <name type="scientific">Actinocorallia aurantiaca</name>
    <dbReference type="NCBI Taxonomy" id="46204"/>
    <lineage>
        <taxon>Bacteria</taxon>
        <taxon>Bacillati</taxon>
        <taxon>Actinomycetota</taxon>
        <taxon>Actinomycetes</taxon>
        <taxon>Streptosporangiales</taxon>
        <taxon>Thermomonosporaceae</taxon>
        <taxon>Actinocorallia</taxon>
    </lineage>
</organism>
<proteinExistence type="predicted"/>
<evidence type="ECO:0000313" key="2">
    <source>
        <dbReference type="EMBL" id="GAA2738294.1"/>
    </source>
</evidence>
<evidence type="ECO:0000313" key="3">
    <source>
        <dbReference type="Proteomes" id="UP001501842"/>
    </source>
</evidence>
<gene>
    <name evidence="2" type="ORF">GCM10010439_71740</name>
</gene>
<protein>
    <submittedName>
        <fullName evidence="2">Uncharacterized protein</fullName>
    </submittedName>
</protein>
<dbReference type="Proteomes" id="UP001501842">
    <property type="component" value="Unassembled WGS sequence"/>
</dbReference>
<evidence type="ECO:0000256" key="1">
    <source>
        <dbReference type="SAM" id="MobiDB-lite"/>
    </source>
</evidence>
<sequence>MERDPRFFEPPHDTGEDAQVSFEPPSRPGGSPLDEVIERHRSEILALDGVEGIDRSREQDGTEVIRVHLSDASQESRIPRELDGHPVITLLTGPFEAL</sequence>